<dbReference type="InterPro" id="IPR022041">
    <property type="entry name" value="Methyltransf_FA"/>
</dbReference>
<dbReference type="SUPFAM" id="SSF49785">
    <property type="entry name" value="Galactose-binding domain-like"/>
    <property type="match status" value="1"/>
</dbReference>
<proteinExistence type="predicted"/>
<gene>
    <name evidence="4" type="primary">A04p028820.1_BraROA</name>
    <name evidence="4" type="ORF">IGI04_016360</name>
</gene>
<dbReference type="PANTHER" id="PTHR47457">
    <property type="entry name" value="OS05G0345500 PROTEIN"/>
    <property type="match status" value="1"/>
</dbReference>
<name>A0ABQ7MSQ6_BRACM</name>
<feature type="domain" description="BTB" evidence="3">
    <location>
        <begin position="218"/>
        <end position="277"/>
    </location>
</feature>
<dbReference type="SUPFAM" id="SSF54695">
    <property type="entry name" value="POZ domain"/>
    <property type="match status" value="2"/>
</dbReference>
<dbReference type="Pfam" id="PF12248">
    <property type="entry name" value="Methyltransf_FA"/>
    <property type="match status" value="1"/>
</dbReference>
<dbReference type="Gene3D" id="2.60.120.260">
    <property type="entry name" value="Galactose-binding domain-like"/>
    <property type="match status" value="1"/>
</dbReference>
<dbReference type="EMBL" id="JADBGQ010000004">
    <property type="protein sequence ID" value="KAG5401753.1"/>
    <property type="molecule type" value="Genomic_DNA"/>
</dbReference>
<accession>A0ABQ7MSQ6</accession>
<dbReference type="InterPro" id="IPR000421">
    <property type="entry name" value="FA58C"/>
</dbReference>
<reference evidence="4 5" key="1">
    <citation type="submission" date="2021-03" db="EMBL/GenBank/DDBJ databases">
        <authorList>
            <person name="King G.J."/>
            <person name="Bancroft I."/>
            <person name="Baten A."/>
            <person name="Bloomfield J."/>
            <person name="Borpatragohain P."/>
            <person name="He Z."/>
            <person name="Irish N."/>
            <person name="Irwin J."/>
            <person name="Liu K."/>
            <person name="Mauleon R.P."/>
            <person name="Moore J."/>
            <person name="Morris R."/>
            <person name="Ostergaard L."/>
            <person name="Wang B."/>
            <person name="Wells R."/>
        </authorList>
    </citation>
    <scope>NUCLEOTIDE SEQUENCE [LARGE SCALE GENOMIC DNA]</scope>
    <source>
        <strain evidence="4">R-o-18</strain>
        <tissue evidence="4">Leaf</tissue>
    </source>
</reference>
<dbReference type="Gene3D" id="3.30.710.10">
    <property type="entry name" value="Potassium Channel Kv1.1, Chain A"/>
    <property type="match status" value="2"/>
</dbReference>
<dbReference type="InterPro" id="IPR011705">
    <property type="entry name" value="BACK"/>
</dbReference>
<evidence type="ECO:0000256" key="1">
    <source>
        <dbReference type="ARBA" id="ARBA00002668"/>
    </source>
</evidence>
<dbReference type="PANTHER" id="PTHR47457:SF1">
    <property type="entry name" value="BTB DOMAIN-CONTAINING PROTEIN-RELATED"/>
    <property type="match status" value="1"/>
</dbReference>
<comment type="pathway">
    <text evidence="2">Protein modification; protein ubiquitination.</text>
</comment>
<dbReference type="SMART" id="SM00225">
    <property type="entry name" value="BTB"/>
    <property type="match status" value="2"/>
</dbReference>
<dbReference type="InterPro" id="IPR000210">
    <property type="entry name" value="BTB/POZ_dom"/>
</dbReference>
<keyword evidence="5" id="KW-1185">Reference proteome</keyword>
<comment type="function">
    <text evidence="1">May act as a substrate-specific adapter of an E3 ubiquitin-protein ligase complex (CUL3-RBX1-BTB) which mediates the ubiquitination and subsequent proteasomal degradation of target proteins.</text>
</comment>
<dbReference type="SMART" id="SM00875">
    <property type="entry name" value="BACK"/>
    <property type="match status" value="1"/>
</dbReference>
<dbReference type="Pfam" id="PF00651">
    <property type="entry name" value="BTB"/>
    <property type="match status" value="2"/>
</dbReference>
<comment type="caution">
    <text evidence="4">The sequence shown here is derived from an EMBL/GenBank/DDBJ whole genome shotgun (WGS) entry which is preliminary data.</text>
</comment>
<protein>
    <recommendedName>
        <fullName evidence="3">BTB domain-containing protein</fullName>
    </recommendedName>
</protein>
<dbReference type="Gene3D" id="1.25.40.420">
    <property type="match status" value="1"/>
</dbReference>
<sequence>MIASESSLCRRNMVAAKENKFLTVAPFECAWSDDLKFREPGRGCVAFDAFAHNDVTVVFRENVGSQHYHYKKDNSPHYIVIIGSNRNRRLKIQVDGESVVDEEASDLCRCSLEFESYWISIYDGLVSIGKGRYPFQNLVFQWQDSKPNCSVQYVGLSSWDKHVGYRNVSVFPVTRDRISLWKQVDYREVKGDEVEEEGNGYDYEQWGLGNFLESWELSDTVFLVGDEEVDVPAHKAILQASGSFPLSGDVIQLRGVSYPILHALLQYIYTGRTQILESELAPLRDLSSSFEVMPLVRQCEEYINRLKLSDRASEPCKRVELSCPISQPLSGFMFPTAFPADVAKLKKFYSSGEYSDVKICLSDHGLTFQSHKVILSLWSVAFAKMFTNGMSESHSSTIYLTDVSPEAFKAMLNFMYSGELNMEDTVNFGTDLIHLLFLADRFGVVPLHQECCKMLLECLSEDSVCSVLQVVSSISSCKLIEEMCKRKFSMHFDYCTTASLDFVLLDQTTFSDILESVDLTVTSEEKILDAVLMWCMRAEEPQRWEDIDELMNYSNPETLFKERLQSLDDLLPHVRFSLLPYELLEKLGNSNLSRQIPVFNRLVKEASRLTCPGNEATSRLQHRRSSFKELQYIRDGDSNGVLHFVGTSYGSHQWVNPVLAKKIIITSSSPTSRFTDPKALASKTYVGTSFAGPRMEDGRISSWWMVDLGEDHQLMCNYYTFRQDGSRAYARSWKFQGSMDGNTWTDLRVHENDQTMCKAGQFASWPITAANALLPFRFFRLVLTGPTADTSTPWNFCICYLELYGYFR</sequence>
<dbReference type="Proteomes" id="UP000823674">
    <property type="component" value="Chromosome A04"/>
</dbReference>
<feature type="domain" description="BTB" evidence="3">
    <location>
        <begin position="355"/>
        <end position="424"/>
    </location>
</feature>
<evidence type="ECO:0000259" key="3">
    <source>
        <dbReference type="PROSITE" id="PS50097"/>
    </source>
</evidence>
<dbReference type="CDD" id="cd18186">
    <property type="entry name" value="BTB_POZ_ZBTB_KLHL-like"/>
    <property type="match status" value="2"/>
</dbReference>
<dbReference type="InterPro" id="IPR008979">
    <property type="entry name" value="Galactose-bd-like_sf"/>
</dbReference>
<evidence type="ECO:0000313" key="5">
    <source>
        <dbReference type="Proteomes" id="UP000823674"/>
    </source>
</evidence>
<dbReference type="PROSITE" id="PS50097">
    <property type="entry name" value="BTB"/>
    <property type="match status" value="2"/>
</dbReference>
<dbReference type="Pfam" id="PF07707">
    <property type="entry name" value="BACK"/>
    <property type="match status" value="1"/>
</dbReference>
<evidence type="ECO:0000313" key="4">
    <source>
        <dbReference type="EMBL" id="KAG5401753.1"/>
    </source>
</evidence>
<evidence type="ECO:0000256" key="2">
    <source>
        <dbReference type="ARBA" id="ARBA00004906"/>
    </source>
</evidence>
<dbReference type="InterPro" id="IPR011333">
    <property type="entry name" value="SKP1/BTB/POZ_sf"/>
</dbReference>
<dbReference type="Pfam" id="PF00754">
    <property type="entry name" value="F5_F8_type_C"/>
    <property type="match status" value="1"/>
</dbReference>
<organism evidence="4 5">
    <name type="scientific">Brassica rapa subsp. trilocularis</name>
    <dbReference type="NCBI Taxonomy" id="1813537"/>
    <lineage>
        <taxon>Eukaryota</taxon>
        <taxon>Viridiplantae</taxon>
        <taxon>Streptophyta</taxon>
        <taxon>Embryophyta</taxon>
        <taxon>Tracheophyta</taxon>
        <taxon>Spermatophyta</taxon>
        <taxon>Magnoliopsida</taxon>
        <taxon>eudicotyledons</taxon>
        <taxon>Gunneridae</taxon>
        <taxon>Pentapetalae</taxon>
        <taxon>rosids</taxon>
        <taxon>malvids</taxon>
        <taxon>Brassicales</taxon>
        <taxon>Brassicaceae</taxon>
        <taxon>Brassiceae</taxon>
        <taxon>Brassica</taxon>
    </lineage>
</organism>